<dbReference type="AlphaFoldDB" id="A0A849CH75"/>
<accession>A0A849CH75</accession>
<sequence length="248" mass="28758">MKQTGKIGNKNAVKEITASSQIQIRVQDSQKELFRKTAEVNGLTMSKWFLKLAETEILKMNKVLNIELNGKEVCLSTNILSFDYQVFDDGQYDVYFTIEINGEPATTMAYQKDDDDEWTFEYGGNDCTNELREELENVVGELKDEQFEMIMRELRKWADEFVEKEGFDKDETDGLEYLFSAGRVALNNVSVAVYRKDDENYILRVENKGKKVSGYKAVEISVDDYENLPHDQYDNLVRYYAAIKLCEK</sequence>
<evidence type="ECO:0000313" key="2">
    <source>
        <dbReference type="Proteomes" id="UP000540079"/>
    </source>
</evidence>
<reference evidence="1 2" key="1">
    <citation type="journal article" date="2018" name="Front. Microbiol.">
        <title>Genetic and Phylogenetic Characteristics of Pasteurella multocida Isolates From Different Host Species.</title>
        <authorList>
            <person name="Peng Z."/>
            <person name="Liang W."/>
            <person name="Wang F."/>
            <person name="Xu Z."/>
            <person name="Xie Z."/>
            <person name="Lian Z."/>
            <person name="Hua L."/>
            <person name="Zhou R."/>
            <person name="Chen H."/>
            <person name="Wu B."/>
        </authorList>
    </citation>
    <scope>NUCLEOTIDE SEQUENCE [LARGE SCALE GENOMIC DNA]</scope>
    <source>
        <strain evidence="1 2">HNA06</strain>
    </source>
</reference>
<name>A0A849CH75_PASMD</name>
<dbReference type="Proteomes" id="UP000540079">
    <property type="component" value="Unassembled WGS sequence"/>
</dbReference>
<protein>
    <submittedName>
        <fullName evidence="1">Uncharacterized protein</fullName>
    </submittedName>
</protein>
<dbReference type="EMBL" id="PPVL01000003">
    <property type="protein sequence ID" value="NNI78761.1"/>
    <property type="molecule type" value="Genomic_DNA"/>
</dbReference>
<comment type="caution">
    <text evidence="1">The sequence shown here is derived from an EMBL/GenBank/DDBJ whole genome shotgun (WGS) entry which is preliminary data.</text>
</comment>
<proteinExistence type="predicted"/>
<dbReference type="RefSeq" id="WP_014390762.1">
    <property type="nucleotide sequence ID" value="NZ_CP031551.1"/>
</dbReference>
<evidence type="ECO:0000313" key="1">
    <source>
        <dbReference type="EMBL" id="NNI78761.1"/>
    </source>
</evidence>
<gene>
    <name evidence="1" type="ORF">C2800_04895</name>
</gene>
<organism evidence="1 2">
    <name type="scientific">Pasteurella multocida</name>
    <dbReference type="NCBI Taxonomy" id="747"/>
    <lineage>
        <taxon>Bacteria</taxon>
        <taxon>Pseudomonadati</taxon>
        <taxon>Pseudomonadota</taxon>
        <taxon>Gammaproteobacteria</taxon>
        <taxon>Pasteurellales</taxon>
        <taxon>Pasteurellaceae</taxon>
        <taxon>Pasteurella</taxon>
    </lineage>
</organism>